<keyword evidence="9 13" id="KW-1133">Transmembrane helix</keyword>
<evidence type="ECO:0000313" key="16">
    <source>
        <dbReference type="Proteomes" id="UP000598196"/>
    </source>
</evidence>
<dbReference type="GO" id="GO:0020037">
    <property type="term" value="F:heme binding"/>
    <property type="evidence" value="ECO:0007669"/>
    <property type="project" value="TreeGrafter"/>
</dbReference>
<name>A0A918DDA7_9RHOB</name>
<evidence type="ECO:0000256" key="5">
    <source>
        <dbReference type="ARBA" id="ARBA00022617"/>
    </source>
</evidence>
<evidence type="ECO:0000256" key="4">
    <source>
        <dbReference type="ARBA" id="ARBA00022475"/>
    </source>
</evidence>
<gene>
    <name evidence="15" type="ORF">GCM10010991_23710</name>
</gene>
<dbReference type="GO" id="GO:0005886">
    <property type="term" value="C:plasma membrane"/>
    <property type="evidence" value="ECO:0007669"/>
    <property type="project" value="UniProtKB-SubCell"/>
</dbReference>
<dbReference type="GO" id="GO:0009055">
    <property type="term" value="F:electron transfer activity"/>
    <property type="evidence" value="ECO:0007669"/>
    <property type="project" value="InterPro"/>
</dbReference>
<evidence type="ECO:0000256" key="10">
    <source>
        <dbReference type="ARBA" id="ARBA00023004"/>
    </source>
</evidence>
<dbReference type="GO" id="GO:0022904">
    <property type="term" value="P:respiratory electron transport chain"/>
    <property type="evidence" value="ECO:0007669"/>
    <property type="project" value="InterPro"/>
</dbReference>
<evidence type="ECO:0000256" key="9">
    <source>
        <dbReference type="ARBA" id="ARBA00022989"/>
    </source>
</evidence>
<feature type="transmembrane region" description="Helical" evidence="13">
    <location>
        <begin position="129"/>
        <end position="151"/>
    </location>
</feature>
<evidence type="ECO:0000256" key="1">
    <source>
        <dbReference type="ARBA" id="ARBA00001970"/>
    </source>
</evidence>
<dbReference type="RefSeq" id="WP_146287074.1">
    <property type="nucleotide sequence ID" value="NZ_BMLP01000004.1"/>
</dbReference>
<keyword evidence="4" id="KW-1003">Cell membrane</keyword>
<dbReference type="AlphaFoldDB" id="A0A918DDA7"/>
<protein>
    <recommendedName>
        <fullName evidence="14">Cytochrome b561 bacterial/Ni-hydrogenase domain-containing protein</fullName>
    </recommendedName>
</protein>
<dbReference type="InterPro" id="IPR011577">
    <property type="entry name" value="Cyt_b561_bac/Ni-Hgenase"/>
</dbReference>
<dbReference type="SUPFAM" id="SSF81342">
    <property type="entry name" value="Transmembrane di-heme cytochromes"/>
    <property type="match status" value="1"/>
</dbReference>
<accession>A0A918DDA7</accession>
<organism evidence="15 16">
    <name type="scientific">Gemmobacter aquaticus</name>
    <dbReference type="NCBI Taxonomy" id="490185"/>
    <lineage>
        <taxon>Bacteria</taxon>
        <taxon>Pseudomonadati</taxon>
        <taxon>Pseudomonadota</taxon>
        <taxon>Alphaproteobacteria</taxon>
        <taxon>Rhodobacterales</taxon>
        <taxon>Paracoccaceae</taxon>
        <taxon>Gemmobacter</taxon>
    </lineage>
</organism>
<dbReference type="Proteomes" id="UP000598196">
    <property type="component" value="Unassembled WGS sequence"/>
</dbReference>
<evidence type="ECO:0000256" key="3">
    <source>
        <dbReference type="ARBA" id="ARBA00022448"/>
    </source>
</evidence>
<evidence type="ECO:0000256" key="11">
    <source>
        <dbReference type="ARBA" id="ARBA00023136"/>
    </source>
</evidence>
<evidence type="ECO:0000256" key="13">
    <source>
        <dbReference type="SAM" id="Phobius"/>
    </source>
</evidence>
<evidence type="ECO:0000259" key="14">
    <source>
        <dbReference type="Pfam" id="PF01292"/>
    </source>
</evidence>
<comment type="similarity">
    <text evidence="12">Belongs to the cytochrome b561 family.</text>
</comment>
<dbReference type="Pfam" id="PF01292">
    <property type="entry name" value="Ni_hydr_CYTB"/>
    <property type="match status" value="1"/>
</dbReference>
<feature type="transmembrane region" description="Helical" evidence="13">
    <location>
        <begin position="98"/>
        <end position="117"/>
    </location>
</feature>
<keyword evidence="10" id="KW-0408">Iron</keyword>
<evidence type="ECO:0000313" key="15">
    <source>
        <dbReference type="EMBL" id="GGO33805.1"/>
    </source>
</evidence>
<feature type="transmembrane region" description="Helical" evidence="13">
    <location>
        <begin position="53"/>
        <end position="72"/>
    </location>
</feature>
<evidence type="ECO:0000256" key="2">
    <source>
        <dbReference type="ARBA" id="ARBA00004651"/>
    </source>
</evidence>
<keyword evidence="8" id="KW-0249">Electron transport</keyword>
<evidence type="ECO:0000256" key="12">
    <source>
        <dbReference type="ARBA" id="ARBA00037975"/>
    </source>
</evidence>
<evidence type="ECO:0000256" key="6">
    <source>
        <dbReference type="ARBA" id="ARBA00022692"/>
    </source>
</evidence>
<proteinExistence type="inferred from homology"/>
<keyword evidence="5" id="KW-0349">Heme</keyword>
<keyword evidence="16" id="KW-1185">Reference proteome</keyword>
<keyword evidence="7" id="KW-0479">Metal-binding</keyword>
<dbReference type="InterPro" id="IPR016174">
    <property type="entry name" value="Di-haem_cyt_TM"/>
</dbReference>
<dbReference type="OrthoDB" id="8156287at2"/>
<feature type="domain" description="Cytochrome b561 bacterial/Ni-hydrogenase" evidence="14">
    <location>
        <begin position="12"/>
        <end position="160"/>
    </location>
</feature>
<keyword evidence="3" id="KW-0813">Transport</keyword>
<keyword evidence="6 13" id="KW-0812">Transmembrane</keyword>
<dbReference type="EMBL" id="BMLP01000004">
    <property type="protein sequence ID" value="GGO33805.1"/>
    <property type="molecule type" value="Genomic_DNA"/>
</dbReference>
<feature type="transmembrane region" description="Helical" evidence="13">
    <location>
        <begin position="14"/>
        <end position="33"/>
    </location>
</feature>
<evidence type="ECO:0000256" key="8">
    <source>
        <dbReference type="ARBA" id="ARBA00022982"/>
    </source>
</evidence>
<evidence type="ECO:0000256" key="7">
    <source>
        <dbReference type="ARBA" id="ARBA00022723"/>
    </source>
</evidence>
<comment type="subcellular location">
    <subcellularLocation>
        <location evidence="2">Cell membrane</location>
        <topology evidence="2">Multi-pass membrane protein</topology>
    </subcellularLocation>
</comment>
<dbReference type="InterPro" id="IPR052168">
    <property type="entry name" value="Cytochrome_b561_oxidase"/>
</dbReference>
<comment type="cofactor">
    <cofactor evidence="1">
        <name>heme b</name>
        <dbReference type="ChEBI" id="CHEBI:60344"/>
    </cofactor>
</comment>
<comment type="caution">
    <text evidence="15">The sequence shown here is derived from an EMBL/GenBank/DDBJ whole genome shotgun (WGS) entry which is preliminary data.</text>
</comment>
<sequence>MSTSPGSYLRSQKILHWLIAALIALQYLAFDSIGRTFSAAMRGAGLTYPADVLGHIVVGGAVLVLMMARIALRLRHGAPSTPPEEPAPLQWLSRAAHAAFYALLLLLPISGLVAWFMQLSSPAEVHEVMTTLLLALIGLHVAAVAVHQFWWKTGLIHRMV</sequence>
<dbReference type="GO" id="GO:0046872">
    <property type="term" value="F:metal ion binding"/>
    <property type="evidence" value="ECO:0007669"/>
    <property type="project" value="UniProtKB-KW"/>
</dbReference>
<dbReference type="PANTHER" id="PTHR30529">
    <property type="entry name" value="CYTOCHROME B561"/>
    <property type="match status" value="1"/>
</dbReference>
<dbReference type="PANTHER" id="PTHR30529:SF1">
    <property type="entry name" value="CYTOCHROME B561 HOMOLOG 2"/>
    <property type="match status" value="1"/>
</dbReference>
<reference evidence="15 16" key="1">
    <citation type="journal article" date="2014" name="Int. J. Syst. Evol. Microbiol.">
        <title>Complete genome sequence of Corynebacterium casei LMG S-19264T (=DSM 44701T), isolated from a smear-ripened cheese.</title>
        <authorList>
            <consortium name="US DOE Joint Genome Institute (JGI-PGF)"/>
            <person name="Walter F."/>
            <person name="Albersmeier A."/>
            <person name="Kalinowski J."/>
            <person name="Ruckert C."/>
        </authorList>
    </citation>
    <scope>NUCLEOTIDE SEQUENCE [LARGE SCALE GENOMIC DNA]</scope>
    <source>
        <strain evidence="15 16">CGMCC 1.7029</strain>
    </source>
</reference>
<keyword evidence="11 13" id="KW-0472">Membrane</keyword>